<organism evidence="2 3">
    <name type="scientific">Streptomyces orinoci</name>
    <name type="common">Streptoverticillium orinoci</name>
    <dbReference type="NCBI Taxonomy" id="67339"/>
    <lineage>
        <taxon>Bacteria</taxon>
        <taxon>Bacillati</taxon>
        <taxon>Actinomycetota</taxon>
        <taxon>Actinomycetes</taxon>
        <taxon>Kitasatosporales</taxon>
        <taxon>Streptomycetaceae</taxon>
        <taxon>Streptomyces</taxon>
    </lineage>
</organism>
<accession>A0ABV3JYZ2</accession>
<dbReference type="SUPFAM" id="SSF55729">
    <property type="entry name" value="Acyl-CoA N-acyltransferases (Nat)"/>
    <property type="match status" value="1"/>
</dbReference>
<reference evidence="2 3" key="1">
    <citation type="submission" date="2024-06" db="EMBL/GenBank/DDBJ databases">
        <title>The Natural Products Discovery Center: Release of the First 8490 Sequenced Strains for Exploring Actinobacteria Biosynthetic Diversity.</title>
        <authorList>
            <person name="Kalkreuter E."/>
            <person name="Kautsar S.A."/>
            <person name="Yang D."/>
            <person name="Bader C.D."/>
            <person name="Teijaro C.N."/>
            <person name="Fluegel L."/>
            <person name="Davis C.M."/>
            <person name="Simpson J.R."/>
            <person name="Lauterbach L."/>
            <person name="Steele A.D."/>
            <person name="Gui C."/>
            <person name="Meng S."/>
            <person name="Li G."/>
            <person name="Viehrig K."/>
            <person name="Ye F."/>
            <person name="Su P."/>
            <person name="Kiefer A.F."/>
            <person name="Nichols A."/>
            <person name="Cepeda A.J."/>
            <person name="Yan W."/>
            <person name="Fan B."/>
            <person name="Jiang Y."/>
            <person name="Adhikari A."/>
            <person name="Zheng C.-J."/>
            <person name="Schuster L."/>
            <person name="Cowan T.M."/>
            <person name="Smanski M.J."/>
            <person name="Chevrette M.G."/>
            <person name="De Carvalho L.P.S."/>
            <person name="Shen B."/>
        </authorList>
    </citation>
    <scope>NUCLEOTIDE SEQUENCE [LARGE SCALE GENOMIC DNA]</scope>
    <source>
        <strain evidence="2 3">NPDC052347</strain>
    </source>
</reference>
<keyword evidence="3" id="KW-1185">Reference proteome</keyword>
<comment type="caution">
    <text evidence="2">The sequence shown here is derived from an EMBL/GenBank/DDBJ whole genome shotgun (WGS) entry which is preliminary data.</text>
</comment>
<dbReference type="Gene3D" id="3.40.630.30">
    <property type="match status" value="1"/>
</dbReference>
<sequence>MHAAMVRSWVEGWIVSRGAAPLVEEGWGYTVEVGVPGQVRRHVLPEADEPLIRKLTGSITARHTWLKTFVEPEVIRPWLSPGWVFDSPGFLMSAPLRRGAVDVPDGYRLRRWTRCGVTRVVVVASDGAFAARGQIAVRRGCVEAVVDQVETAPEHRRRGLGGVVIRTLASAAAESGAVVGVLGATVEGRALYESLGWSCHAPLTGVIFDPGAA</sequence>
<dbReference type="PROSITE" id="PS51186">
    <property type="entry name" value="GNAT"/>
    <property type="match status" value="1"/>
</dbReference>
<gene>
    <name evidence="2" type="ORF">AB0L16_16685</name>
</gene>
<dbReference type="InterPro" id="IPR000182">
    <property type="entry name" value="GNAT_dom"/>
</dbReference>
<evidence type="ECO:0000313" key="2">
    <source>
        <dbReference type="EMBL" id="MEV5508096.1"/>
    </source>
</evidence>
<protein>
    <submittedName>
        <fullName evidence="2">GNAT family N-acetyltransferase</fullName>
    </submittedName>
</protein>
<dbReference type="InterPro" id="IPR013653">
    <property type="entry name" value="GCN5-like_dom"/>
</dbReference>
<evidence type="ECO:0000313" key="3">
    <source>
        <dbReference type="Proteomes" id="UP001552594"/>
    </source>
</evidence>
<proteinExistence type="predicted"/>
<dbReference type="EMBL" id="JBFAUK010000011">
    <property type="protein sequence ID" value="MEV5508096.1"/>
    <property type="molecule type" value="Genomic_DNA"/>
</dbReference>
<evidence type="ECO:0000259" key="1">
    <source>
        <dbReference type="PROSITE" id="PS51186"/>
    </source>
</evidence>
<dbReference type="Pfam" id="PF08445">
    <property type="entry name" value="FR47"/>
    <property type="match status" value="1"/>
</dbReference>
<dbReference type="InterPro" id="IPR016181">
    <property type="entry name" value="Acyl_CoA_acyltransferase"/>
</dbReference>
<dbReference type="Proteomes" id="UP001552594">
    <property type="component" value="Unassembled WGS sequence"/>
</dbReference>
<name>A0ABV3JYZ2_STRON</name>
<dbReference type="RefSeq" id="WP_109280069.1">
    <property type="nucleotide sequence ID" value="NZ_JBFAUK010000011.1"/>
</dbReference>
<feature type="domain" description="N-acetyltransferase" evidence="1">
    <location>
        <begin position="50"/>
        <end position="213"/>
    </location>
</feature>